<dbReference type="VEuPathDB" id="FungiDB:ATEG_01655"/>
<dbReference type="RefSeq" id="XP_001209020.1">
    <property type="nucleotide sequence ID" value="XM_001209020.1"/>
</dbReference>
<accession>Q0CXC9</accession>
<evidence type="ECO:0000313" key="2">
    <source>
        <dbReference type="EMBL" id="EAU38412.1"/>
    </source>
</evidence>
<feature type="coiled-coil region" evidence="1">
    <location>
        <begin position="47"/>
        <end position="113"/>
    </location>
</feature>
<organism evidence="2 3">
    <name type="scientific">Aspergillus terreus (strain NIH 2624 / FGSC A1156)</name>
    <dbReference type="NCBI Taxonomy" id="341663"/>
    <lineage>
        <taxon>Eukaryota</taxon>
        <taxon>Fungi</taxon>
        <taxon>Dikarya</taxon>
        <taxon>Ascomycota</taxon>
        <taxon>Pezizomycotina</taxon>
        <taxon>Eurotiomycetes</taxon>
        <taxon>Eurotiomycetidae</taxon>
        <taxon>Eurotiales</taxon>
        <taxon>Aspergillaceae</taxon>
        <taxon>Aspergillus</taxon>
        <taxon>Aspergillus subgen. Circumdati</taxon>
    </lineage>
</organism>
<sequence>MERPSQRQWDPVAPSLLWAHELRREHVHLADQLDNTRTDLTSTTNTVTDLAKKIDDVSRQIQEVETRCEQADQLRKVVTNELQDRIQWVTGRFEALETEHAQLKRRVELFEKEYSDRVDDWTRRFGDIERRLPSKLQGRFIHFCLLWFWSPGAIFTRLLRRNSSCCTARIGGACARLHARGPVGADALVHRSYAWFIGHYLGIVEFA</sequence>
<name>Q0CXC9_ASPTN</name>
<dbReference type="EMBL" id="CH476595">
    <property type="protein sequence ID" value="EAU38412.1"/>
    <property type="molecule type" value="Genomic_DNA"/>
</dbReference>
<keyword evidence="1" id="KW-0175">Coiled coil</keyword>
<dbReference type="SUPFAM" id="SSF57997">
    <property type="entry name" value="Tropomyosin"/>
    <property type="match status" value="1"/>
</dbReference>
<dbReference type="Proteomes" id="UP000007963">
    <property type="component" value="Unassembled WGS sequence"/>
</dbReference>
<evidence type="ECO:0000313" key="3">
    <source>
        <dbReference type="Proteomes" id="UP000007963"/>
    </source>
</evidence>
<proteinExistence type="predicted"/>
<gene>
    <name evidence="2" type="ORF">ATEG_01655</name>
</gene>
<dbReference type="HOGENOM" id="CLU_1326125_0_0_1"/>
<dbReference type="Gene3D" id="1.10.287.1490">
    <property type="match status" value="1"/>
</dbReference>
<dbReference type="OrthoDB" id="4225570at2759"/>
<reference evidence="3" key="1">
    <citation type="submission" date="2005-09" db="EMBL/GenBank/DDBJ databases">
        <title>Annotation of the Aspergillus terreus NIH2624 genome.</title>
        <authorList>
            <person name="Birren B.W."/>
            <person name="Lander E.S."/>
            <person name="Galagan J.E."/>
            <person name="Nusbaum C."/>
            <person name="Devon K."/>
            <person name="Henn M."/>
            <person name="Ma L.-J."/>
            <person name="Jaffe D.B."/>
            <person name="Butler J."/>
            <person name="Alvarez P."/>
            <person name="Gnerre S."/>
            <person name="Grabherr M."/>
            <person name="Kleber M."/>
            <person name="Mauceli E.W."/>
            <person name="Brockman W."/>
            <person name="Rounsley S."/>
            <person name="Young S.K."/>
            <person name="LaButti K."/>
            <person name="Pushparaj V."/>
            <person name="DeCaprio D."/>
            <person name="Crawford M."/>
            <person name="Koehrsen M."/>
            <person name="Engels R."/>
            <person name="Montgomery P."/>
            <person name="Pearson M."/>
            <person name="Howarth C."/>
            <person name="Larson L."/>
            <person name="Luoma S."/>
            <person name="White J."/>
            <person name="Alvarado L."/>
            <person name="Kodira C.D."/>
            <person name="Zeng Q."/>
            <person name="Oleary S."/>
            <person name="Yandava C."/>
            <person name="Denning D.W."/>
            <person name="Nierman W.C."/>
            <person name="Milne T."/>
            <person name="Madden K."/>
        </authorList>
    </citation>
    <scope>NUCLEOTIDE SEQUENCE [LARGE SCALE GENOMIC DNA]</scope>
    <source>
        <strain evidence="3">NIH 2624 / FGSC A1156</strain>
    </source>
</reference>
<dbReference type="GeneID" id="4315940"/>
<protein>
    <submittedName>
        <fullName evidence="2">Uncharacterized protein</fullName>
    </submittedName>
</protein>
<dbReference type="AlphaFoldDB" id="Q0CXC9"/>
<evidence type="ECO:0000256" key="1">
    <source>
        <dbReference type="SAM" id="Coils"/>
    </source>
</evidence>